<dbReference type="PROSITE" id="PS50901">
    <property type="entry name" value="FTSK"/>
    <property type="match status" value="1"/>
</dbReference>
<dbReference type="OrthoDB" id="9807790at2"/>
<dbReference type="Proteomes" id="UP000182257">
    <property type="component" value="Unassembled WGS sequence"/>
</dbReference>
<dbReference type="InterPro" id="IPR036390">
    <property type="entry name" value="WH_DNA-bd_sf"/>
</dbReference>
<evidence type="ECO:0000256" key="5">
    <source>
        <dbReference type="PROSITE-ProRule" id="PRU00289"/>
    </source>
</evidence>
<dbReference type="InterPro" id="IPR050206">
    <property type="entry name" value="FtsK/SpoIIIE/SftA"/>
</dbReference>
<dbReference type="Gene3D" id="3.30.980.40">
    <property type="match status" value="1"/>
</dbReference>
<organism evidence="7 8">
    <name type="scientific">Xylanibacter ruminicola</name>
    <name type="common">Prevotella ruminicola</name>
    <dbReference type="NCBI Taxonomy" id="839"/>
    <lineage>
        <taxon>Bacteria</taxon>
        <taxon>Pseudomonadati</taxon>
        <taxon>Bacteroidota</taxon>
        <taxon>Bacteroidia</taxon>
        <taxon>Bacteroidales</taxon>
        <taxon>Prevotellaceae</taxon>
        <taxon>Xylanibacter</taxon>
    </lineage>
</organism>
<feature type="domain" description="FtsK" evidence="6">
    <location>
        <begin position="346"/>
        <end position="552"/>
    </location>
</feature>
<sequence length="699" mass="79050">MNIFSKLFGHKNQKETNQSELLDNSEEELIFDDPQPQKVRFIDSYVKDKQTQVKGHKDTYVEESPKTNEPKDIPEAIKFIVSTLGRASLNNRGFINILNDFHLLKDNPAAKNVLLSMLDEGYIKRMTSVNSWEVESLSICQQYVNEFGTKQNLVSFIINSFGYGLGYIKEKPTFLNESKKTKSKEVSEQVSTENVIIETNEDYDPHRDLPDYSFPNWDLLEFPNRPYMDKAEIDSIRDRIIEILKNSFRFEISSIKLVRGANVDFWEIEPAPGMSFGLLKDAEEEFTMFLSPKGVRILAPIPGSNKLGIEVPRNNPDCLYFQSIVNCKEFERSSMELPCVIGKETNSKVFMFDLCTLPHLLIGGATGQGKSICIHTILLSLLFKKHPSDLKLVLIDFKKIELSAYAAIANHFLAAHVDYDKNPIISSSEQALKTFAALKVELDSRYELIASSGTRNIQDYNKKFCSRRLNPADGHKFLPYIVIVIDEYSELMNDASRILEPIILEIAKKGRTVGIHLIISTNRPTADVISTSIKSELTGRISFRVNTTTDSRLILNYGGAEKLVGNGDMYFTARNSGLLRIQCAQPSFEDIDKVCNFIQKQKGYFSVYELDDYIPEPLPPIDLSHLDPLFDDAARLIVMYQSGSTSLIQRKFAIGYNRAGLIMDQLEKAGVVGAAMGSKPREVLINDENSLNNLLNCLR</sequence>
<accession>A0A1H4APP0</accession>
<dbReference type="InterPro" id="IPR002543">
    <property type="entry name" value="FtsK_dom"/>
</dbReference>
<dbReference type="GO" id="GO:0005524">
    <property type="term" value="F:ATP binding"/>
    <property type="evidence" value="ECO:0007669"/>
    <property type="project" value="UniProtKB-UniRule"/>
</dbReference>
<evidence type="ECO:0000313" key="8">
    <source>
        <dbReference type="Proteomes" id="UP000182257"/>
    </source>
</evidence>
<evidence type="ECO:0000259" key="6">
    <source>
        <dbReference type="PROSITE" id="PS50901"/>
    </source>
</evidence>
<evidence type="ECO:0000256" key="2">
    <source>
        <dbReference type="ARBA" id="ARBA00022741"/>
    </source>
</evidence>
<evidence type="ECO:0000256" key="1">
    <source>
        <dbReference type="ARBA" id="ARBA00006474"/>
    </source>
</evidence>
<dbReference type="InterPro" id="IPR018541">
    <property type="entry name" value="Ftsk_gamma"/>
</dbReference>
<dbReference type="Gene3D" id="3.40.50.300">
    <property type="entry name" value="P-loop containing nucleotide triphosphate hydrolases"/>
    <property type="match status" value="1"/>
</dbReference>
<dbReference type="Pfam" id="PF17854">
    <property type="entry name" value="FtsK_alpha"/>
    <property type="match status" value="1"/>
</dbReference>
<gene>
    <name evidence="7" type="ORF">SAMN05216462_1308</name>
</gene>
<dbReference type="GO" id="GO:0003677">
    <property type="term" value="F:DNA binding"/>
    <property type="evidence" value="ECO:0007669"/>
    <property type="project" value="UniProtKB-KW"/>
</dbReference>
<keyword evidence="3 5" id="KW-0067">ATP-binding</keyword>
<evidence type="ECO:0000256" key="4">
    <source>
        <dbReference type="ARBA" id="ARBA00023125"/>
    </source>
</evidence>
<keyword evidence="2 5" id="KW-0547">Nucleotide-binding</keyword>
<protein>
    <submittedName>
        <fullName evidence="7">DNA segregation ATPase FtsK/SpoIIIE, S-DNA-T family</fullName>
    </submittedName>
</protein>
<dbReference type="Gene3D" id="1.10.10.10">
    <property type="entry name" value="Winged helix-like DNA-binding domain superfamily/Winged helix DNA-binding domain"/>
    <property type="match status" value="1"/>
</dbReference>
<dbReference type="Pfam" id="PF09397">
    <property type="entry name" value="FtsK_gamma"/>
    <property type="match status" value="1"/>
</dbReference>
<dbReference type="AlphaFoldDB" id="A0A1H4APP0"/>
<dbReference type="SMART" id="SM00843">
    <property type="entry name" value="Ftsk_gamma"/>
    <property type="match status" value="1"/>
</dbReference>
<dbReference type="RefSeq" id="WP_074760751.1">
    <property type="nucleotide sequence ID" value="NZ_FNRF01000002.1"/>
</dbReference>
<dbReference type="InterPro" id="IPR041027">
    <property type="entry name" value="FtsK_alpha"/>
</dbReference>
<dbReference type="SUPFAM" id="SSF52540">
    <property type="entry name" value="P-loop containing nucleoside triphosphate hydrolases"/>
    <property type="match status" value="1"/>
</dbReference>
<comment type="similarity">
    <text evidence="1">Belongs to the FtsK/SpoIIIE/SftA family.</text>
</comment>
<keyword evidence="4" id="KW-0238">DNA-binding</keyword>
<dbReference type="PANTHER" id="PTHR22683">
    <property type="entry name" value="SPORULATION PROTEIN RELATED"/>
    <property type="match status" value="1"/>
</dbReference>
<dbReference type="PANTHER" id="PTHR22683:SF41">
    <property type="entry name" value="DNA TRANSLOCASE FTSK"/>
    <property type="match status" value="1"/>
</dbReference>
<name>A0A1H4APP0_XYLRU</name>
<feature type="binding site" evidence="5">
    <location>
        <begin position="364"/>
        <end position="371"/>
    </location>
    <ligand>
        <name>ATP</name>
        <dbReference type="ChEBI" id="CHEBI:30616"/>
    </ligand>
</feature>
<dbReference type="InterPro" id="IPR027417">
    <property type="entry name" value="P-loop_NTPase"/>
</dbReference>
<evidence type="ECO:0000256" key="3">
    <source>
        <dbReference type="ARBA" id="ARBA00022840"/>
    </source>
</evidence>
<dbReference type="EMBL" id="FNRF01000002">
    <property type="protein sequence ID" value="SEA37684.1"/>
    <property type="molecule type" value="Genomic_DNA"/>
</dbReference>
<dbReference type="InterPro" id="IPR036388">
    <property type="entry name" value="WH-like_DNA-bd_sf"/>
</dbReference>
<dbReference type="Pfam" id="PF01580">
    <property type="entry name" value="FtsK_SpoIIIE"/>
    <property type="match status" value="1"/>
</dbReference>
<proteinExistence type="inferred from homology"/>
<dbReference type="SUPFAM" id="SSF46785">
    <property type="entry name" value="Winged helix' DNA-binding domain"/>
    <property type="match status" value="1"/>
</dbReference>
<evidence type="ECO:0000313" key="7">
    <source>
        <dbReference type="EMBL" id="SEA37684.1"/>
    </source>
</evidence>
<reference evidence="7 8" key="1">
    <citation type="submission" date="2016-10" db="EMBL/GenBank/DDBJ databases">
        <authorList>
            <person name="de Groot N.N."/>
        </authorList>
    </citation>
    <scope>NUCLEOTIDE SEQUENCE [LARGE SCALE GENOMIC DNA]</scope>
    <source>
        <strain evidence="7 8">D31d</strain>
    </source>
</reference>